<dbReference type="FunFam" id="3.40.50.300:FF:000032">
    <property type="entry name" value="Export ABC transporter ATP-binding protein"/>
    <property type="match status" value="1"/>
</dbReference>
<dbReference type="Proteomes" id="UP000051733">
    <property type="component" value="Unassembled WGS sequence"/>
</dbReference>
<dbReference type="GO" id="GO:0005524">
    <property type="term" value="F:ATP binding"/>
    <property type="evidence" value="ECO:0007669"/>
    <property type="project" value="UniProtKB-KW"/>
</dbReference>
<keyword evidence="8" id="KW-1185">Reference proteome</keyword>
<dbReference type="InterPro" id="IPR017871">
    <property type="entry name" value="ABC_transporter-like_CS"/>
</dbReference>
<evidence type="ECO:0000313" key="7">
    <source>
        <dbReference type="EMBL" id="KRM61082.1"/>
    </source>
</evidence>
<dbReference type="PATRIC" id="fig|1423813.3.peg.2344"/>
<dbReference type="InterPro" id="IPR003439">
    <property type="entry name" value="ABC_transporter-like_ATP-bd"/>
</dbReference>
<dbReference type="STRING" id="1423813.FC26_GL002300"/>
<dbReference type="SUPFAM" id="SSF52540">
    <property type="entry name" value="P-loop containing nucleoside triphosphate hydrolases"/>
    <property type="match status" value="1"/>
</dbReference>
<dbReference type="GO" id="GO:0022857">
    <property type="term" value="F:transmembrane transporter activity"/>
    <property type="evidence" value="ECO:0007669"/>
    <property type="project" value="UniProtKB-ARBA"/>
</dbReference>
<keyword evidence="5" id="KW-0029">Amino-acid transport</keyword>
<dbReference type="GO" id="GO:0016887">
    <property type="term" value="F:ATP hydrolysis activity"/>
    <property type="evidence" value="ECO:0007669"/>
    <property type="project" value="InterPro"/>
</dbReference>
<dbReference type="OrthoDB" id="9791546at2"/>
<accession>A0A0R2A3Q5</accession>
<reference evidence="7 8" key="1">
    <citation type="journal article" date="2015" name="Genome Announc.">
        <title>Expanding the biotechnology potential of lactobacilli through comparative genomics of 213 strains and associated genera.</title>
        <authorList>
            <person name="Sun Z."/>
            <person name="Harris H.M."/>
            <person name="McCann A."/>
            <person name="Guo C."/>
            <person name="Argimon S."/>
            <person name="Zhang W."/>
            <person name="Yang X."/>
            <person name="Jeffery I.B."/>
            <person name="Cooney J.C."/>
            <person name="Kagawa T.F."/>
            <person name="Liu W."/>
            <person name="Song Y."/>
            <person name="Salvetti E."/>
            <person name="Wrobel A."/>
            <person name="Rasinkangas P."/>
            <person name="Parkhill J."/>
            <person name="Rea M.C."/>
            <person name="O'Sullivan O."/>
            <person name="Ritari J."/>
            <person name="Douillard F.P."/>
            <person name="Paul Ross R."/>
            <person name="Yang R."/>
            <person name="Briner A.E."/>
            <person name="Felis G.E."/>
            <person name="de Vos W.M."/>
            <person name="Barrangou R."/>
            <person name="Klaenhammer T.R."/>
            <person name="Caufield P.W."/>
            <person name="Cui Y."/>
            <person name="Zhang H."/>
            <person name="O'Toole P.W."/>
        </authorList>
    </citation>
    <scope>NUCLEOTIDE SEQUENCE [LARGE SCALE GENOMIC DNA]</scope>
    <source>
        <strain evidence="7 8">DSM 20634</strain>
    </source>
</reference>
<evidence type="ECO:0000313" key="8">
    <source>
        <dbReference type="Proteomes" id="UP000051733"/>
    </source>
</evidence>
<dbReference type="PROSITE" id="PS50893">
    <property type="entry name" value="ABC_TRANSPORTER_2"/>
    <property type="match status" value="1"/>
</dbReference>
<evidence type="ECO:0000256" key="3">
    <source>
        <dbReference type="ARBA" id="ARBA00022741"/>
    </source>
</evidence>
<dbReference type="AlphaFoldDB" id="A0A0R2A3Q5"/>
<keyword evidence="3" id="KW-0547">Nucleotide-binding</keyword>
<organism evidence="7 8">
    <name type="scientific">Paucilactobacillus vaccinostercus DSM 20634</name>
    <dbReference type="NCBI Taxonomy" id="1423813"/>
    <lineage>
        <taxon>Bacteria</taxon>
        <taxon>Bacillati</taxon>
        <taxon>Bacillota</taxon>
        <taxon>Bacilli</taxon>
        <taxon>Lactobacillales</taxon>
        <taxon>Lactobacillaceae</taxon>
        <taxon>Paucilactobacillus</taxon>
    </lineage>
</organism>
<feature type="domain" description="ABC transporter" evidence="6">
    <location>
        <begin position="2"/>
        <end position="228"/>
    </location>
</feature>
<keyword evidence="4 7" id="KW-0067">ATP-binding</keyword>
<proteinExistence type="inferred from homology"/>
<evidence type="ECO:0000256" key="2">
    <source>
        <dbReference type="ARBA" id="ARBA00022448"/>
    </source>
</evidence>
<dbReference type="PANTHER" id="PTHR42798">
    <property type="entry name" value="LIPOPROTEIN-RELEASING SYSTEM ATP-BINDING PROTEIN LOLD"/>
    <property type="match status" value="1"/>
</dbReference>
<evidence type="ECO:0000256" key="4">
    <source>
        <dbReference type="ARBA" id="ARBA00022840"/>
    </source>
</evidence>
<dbReference type="GO" id="GO:0098796">
    <property type="term" value="C:membrane protein complex"/>
    <property type="evidence" value="ECO:0007669"/>
    <property type="project" value="UniProtKB-ARBA"/>
</dbReference>
<dbReference type="SMART" id="SM00382">
    <property type="entry name" value="AAA"/>
    <property type="match status" value="1"/>
</dbReference>
<keyword evidence="2" id="KW-0813">Transport</keyword>
<gene>
    <name evidence="7" type="ORF">FC26_GL002300</name>
</gene>
<dbReference type="PANTHER" id="PTHR42798:SF2">
    <property type="entry name" value="ABC TRANSPORTER ATP-BINDING PROTEIN MG467-RELATED"/>
    <property type="match status" value="1"/>
</dbReference>
<evidence type="ECO:0000259" key="6">
    <source>
        <dbReference type="PROSITE" id="PS50893"/>
    </source>
</evidence>
<comment type="caution">
    <text evidence="7">The sequence shown here is derived from an EMBL/GenBank/DDBJ whole genome shotgun (WGS) entry which is preliminary data.</text>
</comment>
<protein>
    <submittedName>
        <fullName evidence="7">ABC transporter, ATP-binding protein</fullName>
    </submittedName>
</protein>
<dbReference type="RefSeq" id="WP_057779544.1">
    <property type="nucleotide sequence ID" value="NZ_AYYY01000043.1"/>
</dbReference>
<evidence type="ECO:0000256" key="1">
    <source>
        <dbReference type="ARBA" id="ARBA00005417"/>
    </source>
</evidence>
<dbReference type="InterPro" id="IPR017911">
    <property type="entry name" value="MacB-like_ATP-bd"/>
</dbReference>
<dbReference type="Pfam" id="PF00005">
    <property type="entry name" value="ABC_tran"/>
    <property type="match status" value="1"/>
</dbReference>
<dbReference type="InterPro" id="IPR003593">
    <property type="entry name" value="AAA+_ATPase"/>
</dbReference>
<dbReference type="EMBL" id="AYYY01000043">
    <property type="protein sequence ID" value="KRM61082.1"/>
    <property type="molecule type" value="Genomic_DNA"/>
</dbReference>
<dbReference type="InterPro" id="IPR027417">
    <property type="entry name" value="P-loop_NTPase"/>
</dbReference>
<comment type="similarity">
    <text evidence="1">Belongs to the ABC transporter superfamily.</text>
</comment>
<dbReference type="CDD" id="cd03255">
    <property type="entry name" value="ABC_MJ0796_LolCDE_FtsE"/>
    <property type="match status" value="1"/>
</dbReference>
<name>A0A0R2A3Q5_9LACO</name>
<evidence type="ECO:0000256" key="5">
    <source>
        <dbReference type="ARBA" id="ARBA00022970"/>
    </source>
</evidence>
<dbReference type="PROSITE" id="PS00211">
    <property type="entry name" value="ABC_TRANSPORTER_1"/>
    <property type="match status" value="1"/>
</dbReference>
<dbReference type="GO" id="GO:0006865">
    <property type="term" value="P:amino acid transport"/>
    <property type="evidence" value="ECO:0007669"/>
    <property type="project" value="UniProtKB-KW"/>
</dbReference>
<sequence length="228" mass="25377">MIELTNVNKVYRQGNQQYHVLKDISLKVTAGEFLAIVGPSGSGKSTLINIIGFLDNHFEGHYQFNKQEIGRLNQRQFASLRNQKVGFVFQNFKLITNLNVGENIALPLLYAGKRRDEINERIEAALDKVGLTGFSSKMPKNMSGGQQQRVAIARAIVANPNFLIADEPTGALDSHNSADIMQLFTDLNRELGTTIIMVTHDDHLAQMCDRIVKITDGRISSDKGMRSC</sequence>
<dbReference type="Gene3D" id="3.40.50.300">
    <property type="entry name" value="P-loop containing nucleotide triphosphate hydrolases"/>
    <property type="match status" value="1"/>
</dbReference>